<dbReference type="Gene3D" id="3.90.550.10">
    <property type="entry name" value="Spore Coat Polysaccharide Biosynthesis Protein SpsA, Chain A"/>
    <property type="match status" value="1"/>
</dbReference>
<protein>
    <submittedName>
        <fullName evidence="1">Lipopolysaccharide biosynthesis glycosyltransferase</fullName>
    </submittedName>
</protein>
<dbReference type="eggNOG" id="COG1442">
    <property type="taxonomic scope" value="Bacteria"/>
</dbReference>
<name>A0A0R1EV10_LACZE</name>
<dbReference type="AlphaFoldDB" id="A0A0R1EV10"/>
<gene>
    <name evidence="1" type="ORF">FD51_GL002146</name>
</gene>
<comment type="caution">
    <text evidence="1">The sequence shown here is derived from an EMBL/GenBank/DDBJ whole genome shotgun (WGS) entry which is preliminary data.</text>
</comment>
<reference evidence="1 2" key="1">
    <citation type="journal article" date="2015" name="Genome Announc.">
        <title>Expanding the biotechnology potential of lactobacilli through comparative genomics of 213 strains and associated genera.</title>
        <authorList>
            <person name="Sun Z."/>
            <person name="Harris H.M."/>
            <person name="McCann A."/>
            <person name="Guo C."/>
            <person name="Argimon S."/>
            <person name="Zhang W."/>
            <person name="Yang X."/>
            <person name="Jeffery I.B."/>
            <person name="Cooney J.C."/>
            <person name="Kagawa T.F."/>
            <person name="Liu W."/>
            <person name="Song Y."/>
            <person name="Salvetti E."/>
            <person name="Wrobel A."/>
            <person name="Rasinkangas P."/>
            <person name="Parkhill J."/>
            <person name="Rea M.C."/>
            <person name="O'Sullivan O."/>
            <person name="Ritari J."/>
            <person name="Douillard F.P."/>
            <person name="Paul Ross R."/>
            <person name="Yang R."/>
            <person name="Briner A.E."/>
            <person name="Felis G.E."/>
            <person name="de Vos W.M."/>
            <person name="Barrangou R."/>
            <person name="Klaenhammer T.R."/>
            <person name="Caufield P.W."/>
            <person name="Cui Y."/>
            <person name="Zhang H."/>
            <person name="O'Toole P.W."/>
        </authorList>
    </citation>
    <scope>NUCLEOTIDE SEQUENCE [LARGE SCALE GENOMIC DNA]</scope>
    <source>
        <strain evidence="1 2">DSM 20178</strain>
    </source>
</reference>
<dbReference type="InterPro" id="IPR029044">
    <property type="entry name" value="Nucleotide-diphossugar_trans"/>
</dbReference>
<dbReference type="SUPFAM" id="SSF53448">
    <property type="entry name" value="Nucleotide-diphospho-sugar transferases"/>
    <property type="match status" value="1"/>
</dbReference>
<evidence type="ECO:0000313" key="1">
    <source>
        <dbReference type="EMBL" id="KRK12992.1"/>
    </source>
</evidence>
<keyword evidence="1" id="KW-0808">Transferase</keyword>
<accession>A0A0R1EV10</accession>
<dbReference type="Pfam" id="PF01501">
    <property type="entry name" value="Glyco_transf_8"/>
    <property type="match status" value="1"/>
</dbReference>
<proteinExistence type="predicted"/>
<dbReference type="InterPro" id="IPR002495">
    <property type="entry name" value="Glyco_trans_8"/>
</dbReference>
<dbReference type="Proteomes" id="UP000051984">
    <property type="component" value="Unassembled WGS sequence"/>
</dbReference>
<dbReference type="GO" id="GO:0016757">
    <property type="term" value="F:glycosyltransferase activity"/>
    <property type="evidence" value="ECO:0007669"/>
    <property type="project" value="InterPro"/>
</dbReference>
<sequence length="281" mass="33234">MSVTTNILFCGDANMTDGVLIATLSLMRQSRQPLHIFILTAELNVKNHHYQSFSAATAERMAKLMQAQNPAHQLTRIDITDQFLANPPRANMGTMFTPYCMLRLYADLVPELPNRVLYLDTDVICRRPFDAFYNQSMTDIDIAGVLDHYGKWWFHHRLAWFDYLNSGVLLMNLAHIREDGLLVRCRRLVRHRWLFMPDQSALNIKAKFKRIMPQKYNEQHQLKPDTVFQHFTTFFRFWPWFRIITVKPWQIQAVHQQLGLHEYDDLLEDYRHLAPKLKEVS</sequence>
<evidence type="ECO:0000313" key="2">
    <source>
        <dbReference type="Proteomes" id="UP000051984"/>
    </source>
</evidence>
<dbReference type="PATRIC" id="fig|1423816.3.peg.2225"/>
<dbReference type="EMBL" id="AZCT01000003">
    <property type="protein sequence ID" value="KRK12992.1"/>
    <property type="molecule type" value="Genomic_DNA"/>
</dbReference>
<organism evidence="1 2">
    <name type="scientific">Lacticaseibacillus zeae DSM 20178 = KCTC 3804</name>
    <dbReference type="NCBI Taxonomy" id="1423816"/>
    <lineage>
        <taxon>Bacteria</taxon>
        <taxon>Bacillati</taxon>
        <taxon>Bacillota</taxon>
        <taxon>Bacilli</taxon>
        <taxon>Lactobacillales</taxon>
        <taxon>Lactobacillaceae</taxon>
        <taxon>Lacticaseibacillus</taxon>
    </lineage>
</organism>